<keyword evidence="2 10" id="KW-0813">Transport</keyword>
<proteinExistence type="inferred from homology"/>
<dbReference type="CDD" id="cd06261">
    <property type="entry name" value="TM_PBP2"/>
    <property type="match status" value="1"/>
</dbReference>
<dbReference type="InterPro" id="IPR025966">
    <property type="entry name" value="OppC_N"/>
</dbReference>
<keyword evidence="6" id="KW-0653">Protein transport</keyword>
<dbReference type="SUPFAM" id="SSF161098">
    <property type="entry name" value="MetI-like"/>
    <property type="match status" value="1"/>
</dbReference>
<dbReference type="PATRIC" id="fig|1028800.3.peg.5866"/>
<keyword evidence="12" id="KW-0614">Plasmid</keyword>
<evidence type="ECO:0000256" key="9">
    <source>
        <dbReference type="ARBA" id="ARBA00024202"/>
    </source>
</evidence>
<keyword evidence="8 10" id="KW-0472">Membrane</keyword>
<keyword evidence="13" id="KW-1185">Reference proteome</keyword>
<keyword evidence="3" id="KW-1003">Cell membrane</keyword>
<dbReference type="GeneID" id="24261197"/>
<evidence type="ECO:0000256" key="8">
    <source>
        <dbReference type="ARBA" id="ARBA00023136"/>
    </source>
</evidence>
<feature type="transmembrane region" description="Helical" evidence="10">
    <location>
        <begin position="233"/>
        <end position="258"/>
    </location>
</feature>
<dbReference type="eggNOG" id="COG1173">
    <property type="taxonomic scope" value="Bacteria"/>
</dbReference>
<dbReference type="Pfam" id="PF00528">
    <property type="entry name" value="BPD_transp_1"/>
    <property type="match status" value="1"/>
</dbReference>
<evidence type="ECO:0000256" key="2">
    <source>
        <dbReference type="ARBA" id="ARBA00022448"/>
    </source>
</evidence>
<feature type="transmembrane region" description="Helical" evidence="10">
    <location>
        <begin position="147"/>
        <end position="169"/>
    </location>
</feature>
<evidence type="ECO:0000256" key="7">
    <source>
        <dbReference type="ARBA" id="ARBA00022989"/>
    </source>
</evidence>
<dbReference type="InterPro" id="IPR000515">
    <property type="entry name" value="MetI-like"/>
</dbReference>
<evidence type="ECO:0000313" key="13">
    <source>
        <dbReference type="Proteomes" id="UP000028181"/>
    </source>
</evidence>
<geneLocation type="plasmid" evidence="13">
    <name>II</name>
</geneLocation>
<dbReference type="InterPro" id="IPR035906">
    <property type="entry name" value="MetI-like_sf"/>
</dbReference>
<dbReference type="GO" id="GO:0005886">
    <property type="term" value="C:plasma membrane"/>
    <property type="evidence" value="ECO:0007669"/>
    <property type="project" value="UniProtKB-SubCell"/>
</dbReference>
<dbReference type="Proteomes" id="UP000028181">
    <property type="component" value="Plasmid pHAMBI540a"/>
</dbReference>
<evidence type="ECO:0000256" key="3">
    <source>
        <dbReference type="ARBA" id="ARBA00022475"/>
    </source>
</evidence>
<dbReference type="AlphaFoldDB" id="A0A068T1H4"/>
<dbReference type="HOGENOM" id="CLU_028518_1_1_5"/>
<dbReference type="GO" id="GO:0015031">
    <property type="term" value="P:protein transport"/>
    <property type="evidence" value="ECO:0007669"/>
    <property type="project" value="UniProtKB-KW"/>
</dbReference>
<gene>
    <name evidence="12" type="primary">dppC</name>
    <name evidence="12" type="ORF">RG540_PA12280</name>
</gene>
<protein>
    <submittedName>
        <fullName evidence="12">Dipeptide transport system permease protein DppC</fullName>
    </submittedName>
</protein>
<evidence type="ECO:0000256" key="5">
    <source>
        <dbReference type="ARBA" id="ARBA00022856"/>
    </source>
</evidence>
<dbReference type="GO" id="GO:0071916">
    <property type="term" value="F:dipeptide transmembrane transporter activity"/>
    <property type="evidence" value="ECO:0007669"/>
    <property type="project" value="TreeGrafter"/>
</dbReference>
<dbReference type="PROSITE" id="PS50928">
    <property type="entry name" value="ABC_TM1"/>
    <property type="match status" value="1"/>
</dbReference>
<evidence type="ECO:0000256" key="1">
    <source>
        <dbReference type="ARBA" id="ARBA00004651"/>
    </source>
</evidence>
<dbReference type="Pfam" id="PF12911">
    <property type="entry name" value="OppC_N"/>
    <property type="match status" value="1"/>
</dbReference>
<evidence type="ECO:0000256" key="4">
    <source>
        <dbReference type="ARBA" id="ARBA00022692"/>
    </source>
</evidence>
<evidence type="ECO:0000256" key="10">
    <source>
        <dbReference type="RuleBase" id="RU363032"/>
    </source>
</evidence>
<dbReference type="NCBIfam" id="NF045474">
    <property type="entry name" value="Opp2C"/>
    <property type="match status" value="1"/>
</dbReference>
<dbReference type="InterPro" id="IPR053385">
    <property type="entry name" value="ABC_transport_permease"/>
</dbReference>
<reference evidence="13" key="1">
    <citation type="journal article" date="2014" name="BMC Genomics">
        <title>Genome sequencing of two Neorhizobium galegae strains reveals a noeT gene responsible for the unusual acetylation of the nodulation factors.</title>
        <authorList>
            <person name="Osterman J."/>
            <person name="Marsh J."/>
            <person name="Laine P.K."/>
            <person name="Zeng Z."/>
            <person name="Alatalo E."/>
            <person name="Sullivan J.T."/>
            <person name="Young J.P."/>
            <person name="Thomas-Oates J."/>
            <person name="Paulin L."/>
            <person name="Lindstrom K."/>
        </authorList>
    </citation>
    <scope>NUCLEOTIDE SEQUENCE [LARGE SCALE GENOMIC DNA]</scope>
    <source>
        <strain evidence="13">HAMBI 540</strain>
    </source>
</reference>
<feature type="transmembrane region" description="Helical" evidence="10">
    <location>
        <begin position="114"/>
        <end position="140"/>
    </location>
</feature>
<comment type="subcellular location">
    <subcellularLocation>
        <location evidence="1 10">Cell membrane</location>
        <topology evidence="1 10">Multi-pass membrane protein</topology>
    </subcellularLocation>
</comment>
<dbReference type="InterPro" id="IPR050366">
    <property type="entry name" value="BP-dependent_transpt_permease"/>
</dbReference>
<accession>A0A068T1H4</accession>
<feature type="transmembrane region" description="Helical" evidence="10">
    <location>
        <begin position="278"/>
        <end position="301"/>
    </location>
</feature>
<dbReference type="PANTHER" id="PTHR43386">
    <property type="entry name" value="OLIGOPEPTIDE TRANSPORT SYSTEM PERMEASE PROTEIN APPC"/>
    <property type="match status" value="1"/>
</dbReference>
<dbReference type="EMBL" id="HG938354">
    <property type="protein sequence ID" value="CDN51904.1"/>
    <property type="molecule type" value="Genomic_DNA"/>
</dbReference>
<evidence type="ECO:0000256" key="6">
    <source>
        <dbReference type="ARBA" id="ARBA00022927"/>
    </source>
</evidence>
<feature type="domain" description="ABC transmembrane type-1" evidence="11">
    <location>
        <begin position="112"/>
        <end position="301"/>
    </location>
</feature>
<keyword evidence="5" id="KW-0571">Peptide transport</keyword>
<dbReference type="OrthoDB" id="9805884at2"/>
<evidence type="ECO:0000259" key="11">
    <source>
        <dbReference type="PROSITE" id="PS50928"/>
    </source>
</evidence>
<keyword evidence="7 10" id="KW-1133">Transmembrane helix</keyword>
<dbReference type="KEGG" id="ngg:RG540_PA12280"/>
<feature type="transmembrane region" description="Helical" evidence="10">
    <location>
        <begin position="52"/>
        <end position="73"/>
    </location>
</feature>
<name>A0A068T1H4_NEOGA</name>
<sequence length="313" mass="33592">MTDKSLSPTEKPAASPAGLGLWLRAPVPTSPFHARMQQLWLQWRRLRSNASALFGLCVVVVMLLAALLAPILATHDIYDQNLAARLLAPSFQHWLGTDELGRDVYSRLLFGARITLYIALLTTVIVAPIGLIVGTTAGYLGGWVDTVLMRVVDVFLAFPNLILALAFVAALGPGIQNAIIAISLASWPPIARLARAETLTIRKSDYIAAMRLQGASSARIIFGHIMPMCIPSVVVRVTLNMAAIILTAAGLGFLGLGAQPPSPEWGTMLSSGREFVMTSWWIAAIPGTAILLTSLAFNLLGDGLRDILDPRHG</sequence>
<dbReference type="RefSeq" id="WP_041365581.1">
    <property type="nucleotide sequence ID" value="NZ_HG938354.1"/>
</dbReference>
<evidence type="ECO:0000313" key="12">
    <source>
        <dbReference type="EMBL" id="CDN51904.1"/>
    </source>
</evidence>
<keyword evidence="4 10" id="KW-0812">Transmembrane</keyword>
<dbReference type="PANTHER" id="PTHR43386:SF1">
    <property type="entry name" value="D,D-DIPEPTIDE TRANSPORT SYSTEM PERMEASE PROTEIN DDPC-RELATED"/>
    <property type="match status" value="1"/>
</dbReference>
<organism evidence="12 13">
    <name type="scientific">Neorhizobium galegae bv. orientalis str. HAMBI 540</name>
    <dbReference type="NCBI Taxonomy" id="1028800"/>
    <lineage>
        <taxon>Bacteria</taxon>
        <taxon>Pseudomonadati</taxon>
        <taxon>Pseudomonadota</taxon>
        <taxon>Alphaproteobacteria</taxon>
        <taxon>Hyphomicrobiales</taxon>
        <taxon>Rhizobiaceae</taxon>
        <taxon>Rhizobium/Agrobacterium group</taxon>
        <taxon>Neorhizobium</taxon>
    </lineage>
</organism>
<comment type="similarity">
    <text evidence="9">Belongs to the binding-protein-dependent transport system permease family. OppBC subfamily.</text>
</comment>
<dbReference type="Gene3D" id="1.10.3720.10">
    <property type="entry name" value="MetI-like"/>
    <property type="match status" value="1"/>
</dbReference>